<feature type="domain" description="Activator of Hsp90 ATPase homologue 1/2-like C-terminal" evidence="2">
    <location>
        <begin position="15"/>
        <end position="154"/>
    </location>
</feature>
<gene>
    <name evidence="3" type="ORF">FRZ44_27510</name>
</gene>
<sequence length="156" mass="16776">MSERATTVVSRVIAVPPDGVYHAFLDREAVAAWLPPGSMSGIVHEFDPREGGAFSMSLVYPDDDRSSRGKSSASTDTFKGRFEKLVPDREIVWASVFESADMAFSGEMTVTTTLEPVEGGTNVTITCENIPPGIKPEDNEEGCRASLEKLASFLGG</sequence>
<reference evidence="3 4" key="1">
    <citation type="submission" date="2019-08" db="EMBL/GenBank/DDBJ databases">
        <title>Hyperibacter terrae gen. nov., sp. nov. and Hyperibacter viscosus sp. nov., two new members in the family Rhodospirillaceae isolated from the rhizosphere of Hypericum perforatum.</title>
        <authorList>
            <person name="Noviana Z."/>
        </authorList>
    </citation>
    <scope>NUCLEOTIDE SEQUENCE [LARGE SCALE GENOMIC DNA]</scope>
    <source>
        <strain evidence="3 4">R5913</strain>
    </source>
</reference>
<dbReference type="KEGG" id="htq:FRZ44_27510"/>
<proteinExistence type="inferred from homology"/>
<dbReference type="AlphaFoldDB" id="A0A5J6MJS4"/>
<dbReference type="RefSeq" id="WP_151177713.1">
    <property type="nucleotide sequence ID" value="NZ_CP042906.1"/>
</dbReference>
<organism evidence="3 4">
    <name type="scientific">Hypericibacter terrae</name>
    <dbReference type="NCBI Taxonomy" id="2602015"/>
    <lineage>
        <taxon>Bacteria</taxon>
        <taxon>Pseudomonadati</taxon>
        <taxon>Pseudomonadota</taxon>
        <taxon>Alphaproteobacteria</taxon>
        <taxon>Rhodospirillales</taxon>
        <taxon>Dongiaceae</taxon>
        <taxon>Hypericibacter</taxon>
    </lineage>
</organism>
<dbReference type="EMBL" id="CP042906">
    <property type="protein sequence ID" value="QEX17451.1"/>
    <property type="molecule type" value="Genomic_DNA"/>
</dbReference>
<dbReference type="InterPro" id="IPR023393">
    <property type="entry name" value="START-like_dom_sf"/>
</dbReference>
<dbReference type="InterPro" id="IPR013538">
    <property type="entry name" value="ASHA1/2-like_C"/>
</dbReference>
<evidence type="ECO:0000256" key="1">
    <source>
        <dbReference type="ARBA" id="ARBA00006817"/>
    </source>
</evidence>
<keyword evidence="4" id="KW-1185">Reference proteome</keyword>
<accession>A0A5J6MJS4</accession>
<evidence type="ECO:0000259" key="2">
    <source>
        <dbReference type="Pfam" id="PF08327"/>
    </source>
</evidence>
<dbReference type="Proteomes" id="UP000326202">
    <property type="component" value="Chromosome"/>
</dbReference>
<comment type="similarity">
    <text evidence="1">Belongs to the AHA1 family.</text>
</comment>
<dbReference type="CDD" id="cd08895">
    <property type="entry name" value="SRPBCC_CalC_Aha1-like_2"/>
    <property type="match status" value="1"/>
</dbReference>
<protein>
    <recommendedName>
        <fullName evidence="2">Activator of Hsp90 ATPase homologue 1/2-like C-terminal domain-containing protein</fullName>
    </recommendedName>
</protein>
<dbReference type="SUPFAM" id="SSF55961">
    <property type="entry name" value="Bet v1-like"/>
    <property type="match status" value="1"/>
</dbReference>
<dbReference type="Pfam" id="PF08327">
    <property type="entry name" value="AHSA1"/>
    <property type="match status" value="1"/>
</dbReference>
<evidence type="ECO:0000313" key="3">
    <source>
        <dbReference type="EMBL" id="QEX17451.1"/>
    </source>
</evidence>
<dbReference type="OrthoDB" id="9786557at2"/>
<name>A0A5J6MJS4_9PROT</name>
<evidence type="ECO:0000313" key="4">
    <source>
        <dbReference type="Proteomes" id="UP000326202"/>
    </source>
</evidence>
<dbReference type="Gene3D" id="3.30.530.20">
    <property type="match status" value="1"/>
</dbReference>